<evidence type="ECO:0000256" key="1">
    <source>
        <dbReference type="SAM" id="Phobius"/>
    </source>
</evidence>
<organism evidence="2 3">
    <name type="scientific">Pseudomonas azotoformans</name>
    <dbReference type="NCBI Taxonomy" id="47878"/>
    <lineage>
        <taxon>Bacteria</taxon>
        <taxon>Pseudomonadati</taxon>
        <taxon>Pseudomonadota</taxon>
        <taxon>Gammaproteobacteria</taxon>
        <taxon>Pseudomonadales</taxon>
        <taxon>Pseudomonadaceae</taxon>
        <taxon>Pseudomonas</taxon>
    </lineage>
</organism>
<protein>
    <submittedName>
        <fullName evidence="2">Uncharacterized protein</fullName>
    </submittedName>
</protein>
<evidence type="ECO:0000313" key="3">
    <source>
        <dbReference type="Proteomes" id="UP000070516"/>
    </source>
</evidence>
<dbReference type="AlphaFoldDB" id="A0A127I0H0"/>
<sequence>MILLMTLEQLRHFLLRYFPVFAAANLFQIFALAIGVPMMFDSYFDALPADLNLKYSFLSTLGSACLLGHCNFMIVRGYPSWLWIPVVLMVFSLLGVLPTIEHRPHKVFYVLGLLFPLLALLLINSKRYREARAEWVKLRQKRQRIAKIIRTQRQRVRRREGL</sequence>
<dbReference type="EMBL" id="CP014546">
    <property type="protein sequence ID" value="AMN80288.1"/>
    <property type="molecule type" value="Genomic_DNA"/>
</dbReference>
<evidence type="ECO:0000313" key="2">
    <source>
        <dbReference type="EMBL" id="AMN80288.1"/>
    </source>
</evidence>
<feature type="transmembrane region" description="Helical" evidence="1">
    <location>
        <begin position="55"/>
        <end position="74"/>
    </location>
</feature>
<name>A0A127I0H0_PSEAZ</name>
<accession>A0A127I0H0</accession>
<reference evidence="2 3" key="1">
    <citation type="submission" date="2016-02" db="EMBL/GenBank/DDBJ databases">
        <title>Complete genome sequence of Pseudomonas azotoformans S4.</title>
        <authorList>
            <person name="Fang Y."/>
            <person name="Wu L."/>
            <person name="Feng G."/>
        </authorList>
    </citation>
    <scope>NUCLEOTIDE SEQUENCE [LARGE SCALE GENOMIC DNA]</scope>
    <source>
        <strain evidence="2 3">S4</strain>
    </source>
</reference>
<proteinExistence type="predicted"/>
<feature type="transmembrane region" description="Helical" evidence="1">
    <location>
        <begin position="81"/>
        <end position="100"/>
    </location>
</feature>
<keyword evidence="1" id="KW-0812">Transmembrane</keyword>
<gene>
    <name evidence="2" type="ORF">AYR47_19100</name>
</gene>
<feature type="transmembrane region" description="Helical" evidence="1">
    <location>
        <begin position="20"/>
        <end position="40"/>
    </location>
</feature>
<feature type="transmembrane region" description="Helical" evidence="1">
    <location>
        <begin position="106"/>
        <end position="123"/>
    </location>
</feature>
<dbReference type="Proteomes" id="UP000070516">
    <property type="component" value="Chromosome"/>
</dbReference>
<keyword evidence="1" id="KW-0472">Membrane</keyword>
<dbReference type="RefSeq" id="WP_050572437.1">
    <property type="nucleotide sequence ID" value="NZ_CP014546.1"/>
</dbReference>
<dbReference type="KEGG" id="pazo:AYR47_19100"/>
<keyword evidence="1" id="KW-1133">Transmembrane helix</keyword>